<protein>
    <recommendedName>
        <fullName evidence="6">Zn(2)-C6 fungal-type domain-containing protein</fullName>
    </recommendedName>
</protein>
<keyword evidence="4" id="KW-0539">Nucleus</keyword>
<evidence type="ECO:0000256" key="5">
    <source>
        <dbReference type="SAM" id="MobiDB-lite"/>
    </source>
</evidence>
<evidence type="ECO:0000259" key="6">
    <source>
        <dbReference type="PROSITE" id="PS50048"/>
    </source>
</evidence>
<proteinExistence type="predicted"/>
<accession>A0ABR3J4P8</accession>
<feature type="domain" description="Zn(2)-C6 fungal-type" evidence="6">
    <location>
        <begin position="60"/>
        <end position="92"/>
    </location>
</feature>
<dbReference type="InterPro" id="IPR050675">
    <property type="entry name" value="OAF3"/>
</dbReference>
<dbReference type="PANTHER" id="PTHR31069">
    <property type="entry name" value="OLEATE-ACTIVATED TRANSCRIPTION FACTOR 1-RELATED"/>
    <property type="match status" value="1"/>
</dbReference>
<feature type="compositionally biased region" description="Low complexity" evidence="5">
    <location>
        <begin position="22"/>
        <end position="36"/>
    </location>
</feature>
<dbReference type="SMART" id="SM00066">
    <property type="entry name" value="GAL4"/>
    <property type="match status" value="1"/>
</dbReference>
<dbReference type="Gene3D" id="4.10.240.10">
    <property type="entry name" value="Zn(2)-C6 fungal-type DNA-binding domain"/>
    <property type="match status" value="1"/>
</dbReference>
<feature type="compositionally biased region" description="Polar residues" evidence="5">
    <location>
        <begin position="213"/>
        <end position="225"/>
    </location>
</feature>
<feature type="compositionally biased region" description="Low complexity" evidence="5">
    <location>
        <begin position="196"/>
        <end position="205"/>
    </location>
</feature>
<evidence type="ECO:0000256" key="2">
    <source>
        <dbReference type="ARBA" id="ARBA00023125"/>
    </source>
</evidence>
<dbReference type="Pfam" id="PF00172">
    <property type="entry name" value="Zn_clus"/>
    <property type="match status" value="1"/>
</dbReference>
<evidence type="ECO:0000256" key="1">
    <source>
        <dbReference type="ARBA" id="ARBA00023015"/>
    </source>
</evidence>
<dbReference type="CDD" id="cd00067">
    <property type="entry name" value="GAL4"/>
    <property type="match status" value="1"/>
</dbReference>
<feature type="region of interest" description="Disordered" evidence="5">
    <location>
        <begin position="1"/>
        <end position="54"/>
    </location>
</feature>
<evidence type="ECO:0000256" key="3">
    <source>
        <dbReference type="ARBA" id="ARBA00023163"/>
    </source>
</evidence>
<name>A0ABR3J4P8_9AGAR</name>
<keyword evidence="3" id="KW-0804">Transcription</keyword>
<dbReference type="SUPFAM" id="SSF57701">
    <property type="entry name" value="Zn2/Cys6 DNA-binding domain"/>
    <property type="match status" value="1"/>
</dbReference>
<keyword evidence="2" id="KW-0238">DNA-binding</keyword>
<dbReference type="Proteomes" id="UP001556367">
    <property type="component" value="Unassembled WGS sequence"/>
</dbReference>
<organism evidence="7 8">
    <name type="scientific">Hohenbuehelia grisea</name>
    <dbReference type="NCBI Taxonomy" id="104357"/>
    <lineage>
        <taxon>Eukaryota</taxon>
        <taxon>Fungi</taxon>
        <taxon>Dikarya</taxon>
        <taxon>Basidiomycota</taxon>
        <taxon>Agaricomycotina</taxon>
        <taxon>Agaricomycetes</taxon>
        <taxon>Agaricomycetidae</taxon>
        <taxon>Agaricales</taxon>
        <taxon>Pleurotineae</taxon>
        <taxon>Pleurotaceae</taxon>
        <taxon>Hohenbuehelia</taxon>
    </lineage>
</organism>
<comment type="caution">
    <text evidence="7">The sequence shown here is derived from an EMBL/GenBank/DDBJ whole genome shotgun (WGS) entry which is preliminary data.</text>
</comment>
<reference evidence="8" key="1">
    <citation type="submission" date="2024-06" db="EMBL/GenBank/DDBJ databases">
        <title>Multi-omics analyses provide insights into the biosynthesis of the anticancer antibiotic pleurotin in Hohenbuehelia grisea.</title>
        <authorList>
            <person name="Weaver J.A."/>
            <person name="Alberti F."/>
        </authorList>
    </citation>
    <scope>NUCLEOTIDE SEQUENCE [LARGE SCALE GENOMIC DNA]</scope>
    <source>
        <strain evidence="8">T-177</strain>
    </source>
</reference>
<sequence>MSDEATPAIQSGPTTRKRLRAHAAADANAVAQKPQASEGTNGDDGQVDHRKRRRNRTIQSCLNCHGAKRMCDRKRPSCGRCTQLGMSGSCLYEIDDPTQWSGRDDENARLLKRIAELEGVIRELRSKPHPKPTTRFLKTENGNGINLGLSFDEWLLQHSQTTLLQCENNMPDAPSTSNVINPALVWGHPQPQTLLSSSPGASQPGAPSPTTPEAPSQEALTPSVSLGSSSIPAIYVPQTRRDDPLGLSFSPVSWDSSLTSPACHDADSFMCIDPCLLEEDEDMSPSTGPCGCVEEMKGTECADLVRLMSALRTSADALERAPCRCKGVSVTKDLQQRVHELHGYVQKVVEGKGLVPHPGQSMPAVK</sequence>
<dbReference type="PROSITE" id="PS00463">
    <property type="entry name" value="ZN2_CY6_FUNGAL_1"/>
    <property type="match status" value="1"/>
</dbReference>
<keyword evidence="1" id="KW-0805">Transcription regulation</keyword>
<dbReference type="PROSITE" id="PS50048">
    <property type="entry name" value="ZN2_CY6_FUNGAL_2"/>
    <property type="match status" value="1"/>
</dbReference>
<keyword evidence="8" id="KW-1185">Reference proteome</keyword>
<dbReference type="EMBL" id="JASNQZ010000011">
    <property type="protein sequence ID" value="KAL0950611.1"/>
    <property type="molecule type" value="Genomic_DNA"/>
</dbReference>
<evidence type="ECO:0000313" key="8">
    <source>
        <dbReference type="Proteomes" id="UP001556367"/>
    </source>
</evidence>
<dbReference type="InterPro" id="IPR036864">
    <property type="entry name" value="Zn2-C6_fun-type_DNA-bd_sf"/>
</dbReference>
<gene>
    <name evidence="7" type="ORF">HGRIS_007402</name>
</gene>
<evidence type="ECO:0000256" key="4">
    <source>
        <dbReference type="ARBA" id="ARBA00023242"/>
    </source>
</evidence>
<dbReference type="PANTHER" id="PTHR31069:SF12">
    <property type="entry name" value="TRANSCRIPTION FACTOR DOMAIN-CONTAINING PROTEIN"/>
    <property type="match status" value="1"/>
</dbReference>
<evidence type="ECO:0000313" key="7">
    <source>
        <dbReference type="EMBL" id="KAL0950611.1"/>
    </source>
</evidence>
<dbReference type="InterPro" id="IPR001138">
    <property type="entry name" value="Zn2Cys6_DnaBD"/>
</dbReference>
<feature type="region of interest" description="Disordered" evidence="5">
    <location>
        <begin position="180"/>
        <end position="225"/>
    </location>
</feature>